<evidence type="ECO:0000256" key="5">
    <source>
        <dbReference type="ARBA" id="ARBA00023237"/>
    </source>
</evidence>
<comment type="similarity">
    <text evidence="2">Belongs to the SusD family.</text>
</comment>
<dbReference type="AlphaFoldDB" id="A0A4Q6XL55"/>
<keyword evidence="3" id="KW-0732">Signal</keyword>
<comment type="caution">
    <text evidence="8">The sequence shown here is derived from an EMBL/GenBank/DDBJ whole genome shotgun (WGS) entry which is preliminary data.</text>
</comment>
<reference evidence="8 9" key="1">
    <citation type="submission" date="2019-02" db="EMBL/GenBank/DDBJ databases">
        <authorList>
            <person name="Li Y."/>
        </authorList>
    </citation>
    <scope>NUCLEOTIDE SEQUENCE [LARGE SCALE GENOMIC DNA]</scope>
    <source>
        <strain evidence="8 9">30C10-4-7</strain>
    </source>
</reference>
<dbReference type="InterPro" id="IPR033985">
    <property type="entry name" value="SusD-like_N"/>
</dbReference>
<dbReference type="OrthoDB" id="608091at2"/>
<comment type="subcellular location">
    <subcellularLocation>
        <location evidence="1">Cell outer membrane</location>
    </subcellularLocation>
</comment>
<evidence type="ECO:0000256" key="2">
    <source>
        <dbReference type="ARBA" id="ARBA00006275"/>
    </source>
</evidence>
<dbReference type="InterPro" id="IPR011990">
    <property type="entry name" value="TPR-like_helical_dom_sf"/>
</dbReference>
<dbReference type="Gene3D" id="1.25.40.390">
    <property type="match status" value="1"/>
</dbReference>
<accession>A0A4Q6XL55</accession>
<evidence type="ECO:0000313" key="8">
    <source>
        <dbReference type="EMBL" id="RZF58062.1"/>
    </source>
</evidence>
<keyword evidence="9" id="KW-1185">Reference proteome</keyword>
<dbReference type="PROSITE" id="PS51257">
    <property type="entry name" value="PROKAR_LIPOPROTEIN"/>
    <property type="match status" value="1"/>
</dbReference>
<dbReference type="RefSeq" id="WP_130143166.1">
    <property type="nucleotide sequence ID" value="NZ_SGIT01000005.1"/>
</dbReference>
<keyword evidence="4" id="KW-0472">Membrane</keyword>
<dbReference type="SUPFAM" id="SSF48452">
    <property type="entry name" value="TPR-like"/>
    <property type="match status" value="1"/>
</dbReference>
<protein>
    <submittedName>
        <fullName evidence="8">RagB/SusD family nutrient uptake outer membrane protein</fullName>
    </submittedName>
</protein>
<dbReference type="Proteomes" id="UP000292855">
    <property type="component" value="Unassembled WGS sequence"/>
</dbReference>
<gene>
    <name evidence="8" type="ORF">EWE74_18545</name>
</gene>
<evidence type="ECO:0000259" key="7">
    <source>
        <dbReference type="Pfam" id="PF14322"/>
    </source>
</evidence>
<dbReference type="InterPro" id="IPR012944">
    <property type="entry name" value="SusD_RagB_dom"/>
</dbReference>
<evidence type="ECO:0000313" key="9">
    <source>
        <dbReference type="Proteomes" id="UP000292855"/>
    </source>
</evidence>
<evidence type="ECO:0000259" key="6">
    <source>
        <dbReference type="Pfam" id="PF07980"/>
    </source>
</evidence>
<sequence>MRTSIINKIVKAVIVVQLIVMATSCKDYLNIDEYFDDEFNIDEAFNNIRNMEAYMWGAAAEFNDEARTIRSNYTPGPMATDEAFNGLTGAGTTNIYYGMDFATGNINPTKFGGLNQWGKYYIIIRKCNLILQNLERPEDMTTIDRQRIEGYTRFIRAYAYYNILVDYGPPILVGDEVLNTNETMEYYDRPRATYDEAMDYTCGELEKAAQLMPADVGLLNFGRPTKGAALALVARLRLIHASPLYNGGAAARSYFGNWTRKTDGVHYVSQQYDETRWAVAAAAAKRVMDMGQYKLYTVPADEKTPVLPANITSDLDFYKPYPSGASGIDAFRSYSDIFTGESVAAINPEIIWGKSAPYINSDLNQGALPPTLGGWGRFCVTQKVVDAYLMEDGRTIHEARGDAYFETVADLPSGSTFNDLFTEQSRSFSGYPLNAGVFKMYANREMRFYASVGFNEAVWQALSSTTLYNHTAKYYFQDLDGRGGVSASSPNYPITGYVIKKWVHPYDAKNGTGARQLPKFYAMIRYAEILLSYAEALNNLTGTHTVQLDEKSYTLSRNTDEIKNAFNLIRYRAGLPGLSVSQLASQTEVQKQIERERMVEFLWENRRFYDVRRWGIYEETEREPIMGMNPDGATKEAYYRRVIPGTSSFLTREVNKRANWVPLPQDELRNLPSVDQNPGYN</sequence>
<dbReference type="EMBL" id="SGIT01000005">
    <property type="protein sequence ID" value="RZF58062.1"/>
    <property type="molecule type" value="Genomic_DNA"/>
</dbReference>
<proteinExistence type="inferred from homology"/>
<dbReference type="Pfam" id="PF14322">
    <property type="entry name" value="SusD-like_3"/>
    <property type="match status" value="1"/>
</dbReference>
<evidence type="ECO:0000256" key="3">
    <source>
        <dbReference type="ARBA" id="ARBA00022729"/>
    </source>
</evidence>
<keyword evidence="5" id="KW-0998">Cell outer membrane</keyword>
<feature type="domain" description="SusD-like N-terminal" evidence="7">
    <location>
        <begin position="91"/>
        <end position="238"/>
    </location>
</feature>
<evidence type="ECO:0000256" key="4">
    <source>
        <dbReference type="ARBA" id="ARBA00023136"/>
    </source>
</evidence>
<dbReference type="GO" id="GO:0009279">
    <property type="term" value="C:cell outer membrane"/>
    <property type="evidence" value="ECO:0007669"/>
    <property type="project" value="UniProtKB-SubCell"/>
</dbReference>
<evidence type="ECO:0000256" key="1">
    <source>
        <dbReference type="ARBA" id="ARBA00004442"/>
    </source>
</evidence>
<dbReference type="Pfam" id="PF07980">
    <property type="entry name" value="SusD_RagB"/>
    <property type="match status" value="1"/>
</dbReference>
<name>A0A4Q6XL55_9SPHI</name>
<feature type="domain" description="RagB/SusD" evidence="6">
    <location>
        <begin position="364"/>
        <end position="680"/>
    </location>
</feature>
<organism evidence="8 9">
    <name type="scientific">Sphingobacterium corticibacterium</name>
    <dbReference type="NCBI Taxonomy" id="2484746"/>
    <lineage>
        <taxon>Bacteria</taxon>
        <taxon>Pseudomonadati</taxon>
        <taxon>Bacteroidota</taxon>
        <taxon>Sphingobacteriia</taxon>
        <taxon>Sphingobacteriales</taxon>
        <taxon>Sphingobacteriaceae</taxon>
        <taxon>Sphingobacterium</taxon>
    </lineage>
</organism>